<reference evidence="13" key="2">
    <citation type="submission" date="2020-05" db="UniProtKB">
        <authorList>
            <consortium name="Ensembl"/>
        </authorList>
    </citation>
    <scope>IDENTIFICATION</scope>
</reference>
<dbReference type="PANTHER" id="PTHR45796:SF10">
    <property type="entry name" value="FORKHEAD BOX P3"/>
    <property type="match status" value="1"/>
</dbReference>
<dbReference type="AlphaFoldDB" id="A0A6I8Q1Y2"/>
<keyword evidence="7 10" id="KW-0238">DNA-binding</keyword>
<dbReference type="Gene3D" id="1.20.5.340">
    <property type="match status" value="1"/>
</dbReference>
<evidence type="ECO:0000256" key="6">
    <source>
        <dbReference type="ARBA" id="ARBA00023015"/>
    </source>
</evidence>
<comment type="subcellular location">
    <subcellularLocation>
        <location evidence="1 10">Nucleus</location>
    </subcellularLocation>
</comment>
<evidence type="ECO:0000256" key="5">
    <source>
        <dbReference type="ARBA" id="ARBA00022833"/>
    </source>
</evidence>
<dbReference type="PRINTS" id="PR00053">
    <property type="entry name" value="FORKHEAD"/>
</dbReference>
<dbReference type="CDD" id="cd20066">
    <property type="entry name" value="FH_FOXP3"/>
    <property type="match status" value="1"/>
</dbReference>
<dbReference type="GO" id="GO:0005634">
    <property type="term" value="C:nucleus"/>
    <property type="evidence" value="ECO:0007669"/>
    <property type="project" value="UniProtKB-SubCell"/>
</dbReference>
<dbReference type="PROSITE" id="PS50039">
    <property type="entry name" value="FORK_HEAD_3"/>
    <property type="match status" value="1"/>
</dbReference>
<keyword evidence="2" id="KW-0678">Repressor</keyword>
<evidence type="ECO:0000256" key="1">
    <source>
        <dbReference type="ARBA" id="ARBA00004123"/>
    </source>
</evidence>
<gene>
    <name evidence="13" type="primary">foxp3</name>
</gene>
<feature type="DNA-binding region" description="Fork-head" evidence="10">
    <location>
        <begin position="310"/>
        <end position="396"/>
    </location>
</feature>
<evidence type="ECO:0000256" key="8">
    <source>
        <dbReference type="ARBA" id="ARBA00023163"/>
    </source>
</evidence>
<dbReference type="PROSITE" id="PS00658">
    <property type="entry name" value="FORK_HEAD_2"/>
    <property type="match status" value="1"/>
</dbReference>
<dbReference type="SMART" id="SM00339">
    <property type="entry name" value="FH"/>
    <property type="match status" value="1"/>
</dbReference>
<dbReference type="FunFam" id="1.10.10.10:FF:000010">
    <property type="entry name" value="Forkhead box P2 isoform B"/>
    <property type="match status" value="1"/>
</dbReference>
<dbReference type="Gene3D" id="1.10.10.10">
    <property type="entry name" value="Winged helix-like DNA-binding domain superfamily/Winged helix DNA-binding domain"/>
    <property type="match status" value="1"/>
</dbReference>
<dbReference type="SUPFAM" id="SSF46785">
    <property type="entry name" value="Winged helix' DNA-binding domain"/>
    <property type="match status" value="1"/>
</dbReference>
<dbReference type="FunCoup" id="A0A6I8Q1Y2">
    <property type="interactions" value="263"/>
</dbReference>
<feature type="compositionally biased region" description="Basic and acidic residues" evidence="11">
    <location>
        <begin position="22"/>
        <end position="35"/>
    </location>
</feature>
<evidence type="ECO:0000313" key="13">
    <source>
        <dbReference type="Ensembl" id="ENSXETP00000063268"/>
    </source>
</evidence>
<protein>
    <submittedName>
        <fullName evidence="13">Forkhead box P3</fullName>
    </submittedName>
</protein>
<organism evidence="13">
    <name type="scientific">Xenopus tropicalis</name>
    <name type="common">Western clawed frog</name>
    <name type="synonym">Silurana tropicalis</name>
    <dbReference type="NCBI Taxonomy" id="8364"/>
    <lineage>
        <taxon>Eukaryota</taxon>
        <taxon>Metazoa</taxon>
        <taxon>Chordata</taxon>
        <taxon>Craniata</taxon>
        <taxon>Vertebrata</taxon>
        <taxon>Euteleostomi</taxon>
        <taxon>Amphibia</taxon>
        <taxon>Batrachia</taxon>
        <taxon>Anura</taxon>
        <taxon>Pipoidea</taxon>
        <taxon>Pipidae</taxon>
        <taxon>Xenopodinae</taxon>
        <taxon>Xenopus</taxon>
        <taxon>Silurana</taxon>
    </lineage>
</organism>
<evidence type="ECO:0000256" key="7">
    <source>
        <dbReference type="ARBA" id="ARBA00023125"/>
    </source>
</evidence>
<accession>A0A6I8Q1Y2</accession>
<name>A0A6I8Q1Y2_XENTR</name>
<evidence type="ECO:0000256" key="2">
    <source>
        <dbReference type="ARBA" id="ARBA00022491"/>
    </source>
</evidence>
<dbReference type="InterPro" id="IPR036388">
    <property type="entry name" value="WH-like_DNA-bd_sf"/>
</dbReference>
<feature type="region of interest" description="Disordered" evidence="11">
    <location>
        <begin position="1"/>
        <end position="38"/>
    </location>
</feature>
<evidence type="ECO:0000256" key="11">
    <source>
        <dbReference type="SAM" id="MobiDB-lite"/>
    </source>
</evidence>
<keyword evidence="5" id="KW-0862">Zinc</keyword>
<evidence type="ECO:0000259" key="12">
    <source>
        <dbReference type="PROSITE" id="PS50039"/>
    </source>
</evidence>
<evidence type="ECO:0000256" key="3">
    <source>
        <dbReference type="ARBA" id="ARBA00022723"/>
    </source>
</evidence>
<dbReference type="InterPro" id="IPR032354">
    <property type="entry name" value="FOXP-CC"/>
</dbReference>
<keyword evidence="6" id="KW-0805">Transcription regulation</keyword>
<dbReference type="InterPro" id="IPR047413">
    <property type="entry name" value="FH_FOXP3"/>
</dbReference>
<dbReference type="GO" id="GO:0043565">
    <property type="term" value="F:sequence-specific DNA binding"/>
    <property type="evidence" value="ECO:0007669"/>
    <property type="project" value="InterPro"/>
</dbReference>
<evidence type="ECO:0000256" key="10">
    <source>
        <dbReference type="PROSITE-ProRule" id="PRU00089"/>
    </source>
</evidence>
<feature type="domain" description="Fork-head" evidence="12">
    <location>
        <begin position="310"/>
        <end position="396"/>
    </location>
</feature>
<evidence type="ECO:0000256" key="4">
    <source>
        <dbReference type="ARBA" id="ARBA00022771"/>
    </source>
</evidence>
<dbReference type="InterPro" id="IPR001766">
    <property type="entry name" value="Fork_head_dom"/>
</dbReference>
<dbReference type="InterPro" id="IPR050998">
    <property type="entry name" value="FOXP"/>
</dbReference>
<dbReference type="InParanoid" id="A0A6I8Q1Y2"/>
<dbReference type="GO" id="GO:0003700">
    <property type="term" value="F:DNA-binding transcription factor activity"/>
    <property type="evidence" value="ECO:0007669"/>
    <property type="project" value="InterPro"/>
</dbReference>
<sequence length="396" mass="45130">MGFLRSQMPNPQNLKATAAPSKESETQPNGKEKEQINPWCRRGGGVISQLQQNPGVMVSPSASFSPPSQLQALLEDKKHTVVFHQLSRDTASQAPIIHLSPASSTSILNLQPARLYPVMAKHKSQHPIAQGFNLTSLGWAPQEARLRKPEEVILGKNTFTSSSLCHSPPINTVKTQKKAGGQNKERHLYSDHHLDDKSTVQCLLQTEVVHRLEEKLAVEKQRLHDMQSQMSGKLNTHDVTPSKQRECGLILHPTHPTISPWSSLDLSSPLQKEFSDTIMALRRQLWEGSSLNIFQNMANCMEYYKTNNVRPPFTYASLIRWAILESPQKQLALNEIYHWFTRMFAFFRYNTATWKNAVRHNLSLHKCFVRVENIKGAVWMVDELEFQRKRGVRNSR</sequence>
<dbReference type="GO" id="GO:0008270">
    <property type="term" value="F:zinc ion binding"/>
    <property type="evidence" value="ECO:0007669"/>
    <property type="project" value="UniProtKB-KW"/>
</dbReference>
<keyword evidence="9 10" id="KW-0539">Nucleus</keyword>
<dbReference type="Pfam" id="PF00250">
    <property type="entry name" value="Forkhead"/>
    <property type="match status" value="1"/>
</dbReference>
<dbReference type="Bgee" id="ENSXETG00000031498">
    <property type="expression patterns" value="Expressed in limb and 6 other cell types or tissues"/>
</dbReference>
<dbReference type="InterPro" id="IPR030456">
    <property type="entry name" value="TF_fork_head_CS_2"/>
</dbReference>
<keyword evidence="8" id="KW-0804">Transcription</keyword>
<dbReference type="Pfam" id="PF16159">
    <property type="entry name" value="FOXP-CC"/>
    <property type="match status" value="1"/>
</dbReference>
<reference evidence="13" key="1">
    <citation type="journal article" date="2010" name="Science">
        <title>The genome of the Western clawed frog Xenopus tropicalis.</title>
        <authorList>
            <person name="Hellsten U."/>
            <person name="Harland R.M."/>
            <person name="Gilchrist M.J."/>
            <person name="Hendrix D."/>
            <person name="Jurka J."/>
            <person name="Kapitonov V."/>
            <person name="Ovcharenko I."/>
            <person name="Putnam N.H."/>
            <person name="Shu S."/>
            <person name="Taher L."/>
            <person name="Blitz I.L."/>
            <person name="Blumberg B."/>
            <person name="Dichmann D.S."/>
            <person name="Dubchak I."/>
            <person name="Amaya E."/>
            <person name="Detter J.C."/>
            <person name="Fletcher R."/>
            <person name="Gerhard D.S."/>
            <person name="Goodstein D."/>
            <person name="Graves T."/>
            <person name="Grigoriev I.V."/>
            <person name="Grimwood J."/>
            <person name="Kawashima T."/>
            <person name="Lindquist E."/>
            <person name="Lucas S.M."/>
            <person name="Mead P.E."/>
            <person name="Mitros T."/>
            <person name="Ogino H."/>
            <person name="Ohta Y."/>
            <person name="Poliakov A.V."/>
            <person name="Pollet N."/>
            <person name="Robert J."/>
            <person name="Salamov A."/>
            <person name="Sater A.K."/>
            <person name="Schmutz J."/>
            <person name="Terry A."/>
            <person name="Vize P.D."/>
            <person name="Warren W.C."/>
            <person name="Wells D."/>
            <person name="Wills A."/>
            <person name="Wilson R.K."/>
            <person name="Zimmerman L.B."/>
            <person name="Zorn A.M."/>
            <person name="Grainger R."/>
            <person name="Grammer T."/>
            <person name="Khokha M.K."/>
            <person name="Richardson P.M."/>
            <person name="Rokhsar D.S."/>
        </authorList>
    </citation>
    <scope>NUCLEOTIDE SEQUENCE [LARGE SCALE GENOMIC DNA]</scope>
    <source>
        <strain evidence="13">Nigerian</strain>
    </source>
</reference>
<dbReference type="GeneTree" id="ENSGT00940000161807"/>
<dbReference type="InterPro" id="IPR036390">
    <property type="entry name" value="WH_DNA-bd_sf"/>
</dbReference>
<dbReference type="Ensembl" id="ENSXETT00000063700">
    <property type="protein sequence ID" value="ENSXETP00000063268"/>
    <property type="gene ID" value="ENSXETG00000031498"/>
</dbReference>
<dbReference type="PANTHER" id="PTHR45796">
    <property type="entry name" value="FORKHEAD BOX P, ISOFORM C"/>
    <property type="match status" value="1"/>
</dbReference>
<evidence type="ECO:0000256" key="9">
    <source>
        <dbReference type="ARBA" id="ARBA00023242"/>
    </source>
</evidence>
<keyword evidence="4" id="KW-0863">Zinc-finger</keyword>
<keyword evidence="3" id="KW-0479">Metal-binding</keyword>
<proteinExistence type="predicted"/>